<gene>
    <name evidence="13" type="ORF">RN001_011624</name>
</gene>
<evidence type="ECO:0000256" key="3">
    <source>
        <dbReference type="ARBA" id="ARBA00022692"/>
    </source>
</evidence>
<dbReference type="HAMAP" id="MF_03212">
    <property type="entry name" value="NCPR"/>
    <property type="match status" value="1"/>
</dbReference>
<dbReference type="FunFam" id="1.20.990.10:FF:000001">
    <property type="entry name" value="NADPH--cytochrome P450 reductase"/>
    <property type="match status" value="1"/>
</dbReference>
<keyword evidence="8 10" id="KW-0560">Oxidoreductase</keyword>
<comment type="similarity">
    <text evidence="10">In the N-terminal section; belongs to the flavodoxin family.</text>
</comment>
<dbReference type="InterPro" id="IPR008254">
    <property type="entry name" value="Flavodoxin/NO_synth"/>
</dbReference>
<evidence type="ECO:0000259" key="12">
    <source>
        <dbReference type="PROSITE" id="PS51384"/>
    </source>
</evidence>
<dbReference type="GO" id="GO:0008168">
    <property type="term" value="F:methyltransferase activity"/>
    <property type="evidence" value="ECO:0007669"/>
    <property type="project" value="InterPro"/>
</dbReference>
<dbReference type="InterPro" id="IPR029039">
    <property type="entry name" value="Flavoprotein-like_sf"/>
</dbReference>
<evidence type="ECO:0000313" key="14">
    <source>
        <dbReference type="Proteomes" id="UP001353858"/>
    </source>
</evidence>
<organism evidence="13 14">
    <name type="scientific">Aquatica leii</name>
    <dbReference type="NCBI Taxonomy" id="1421715"/>
    <lineage>
        <taxon>Eukaryota</taxon>
        <taxon>Metazoa</taxon>
        <taxon>Ecdysozoa</taxon>
        <taxon>Arthropoda</taxon>
        <taxon>Hexapoda</taxon>
        <taxon>Insecta</taxon>
        <taxon>Pterygota</taxon>
        <taxon>Neoptera</taxon>
        <taxon>Endopterygota</taxon>
        <taxon>Coleoptera</taxon>
        <taxon>Polyphaga</taxon>
        <taxon>Elateriformia</taxon>
        <taxon>Elateroidea</taxon>
        <taxon>Lampyridae</taxon>
        <taxon>Luciolinae</taxon>
        <taxon>Aquatica</taxon>
    </lineage>
</organism>
<dbReference type="SUPFAM" id="SSF63380">
    <property type="entry name" value="Riboflavin synthase domain-like"/>
    <property type="match status" value="1"/>
</dbReference>
<feature type="domain" description="Flavodoxin-like" evidence="11">
    <location>
        <begin position="661"/>
        <end position="805"/>
    </location>
</feature>
<feature type="binding site" evidence="10">
    <location>
        <position position="1256"/>
    </location>
    <ligand>
        <name>FAD</name>
        <dbReference type="ChEBI" id="CHEBI:57692"/>
    </ligand>
</feature>
<dbReference type="InterPro" id="IPR003097">
    <property type="entry name" value="CysJ-like_FAD-binding"/>
</dbReference>
<dbReference type="Pfam" id="PF00667">
    <property type="entry name" value="FAD_binding_1"/>
    <property type="match status" value="1"/>
</dbReference>
<feature type="binding site" evidence="10">
    <location>
        <begin position="1053"/>
        <end position="1055"/>
    </location>
    <ligand>
        <name>FAD</name>
        <dbReference type="ChEBI" id="CHEBI:57692"/>
    </ligand>
</feature>
<sequence length="1257" mass="143549">MLYHNRPHLVNRRLIGVSQALFVKVDFSNNSVKRLAELFTRSAILYEARKLMKLSKEYITVEFLKNILEPYDKDVDFEEVAVEDMLKSCDEGVYVSVRVLLPRQGIDSCIEVVVFDVTVKSCSFYSVAEFDKKVLAPPFPYDLQLVSGYLTVCLQTFDDAESASAEWLVDQLFLKLVKWINNYKSNVEIKHSLSLVSLEDYTSNYKRLKEKYGKQIVEAWLEKTDPLKFVYEDIAIASYLISLWKVTNLNVKPSFIDLGCGNGLLVYILNQEGYPGEGIDVRKRKIWDWYPNTMLKVQAITPSVDLGFSDVDWIIGNHSDELTPWIPIIAAQSSYKTNFFVLPCCAYEFNGEKYKRKNTSVSAYSDYLEYVQDLCRMCGFKIGVDKLRIPSTKRTCIVSLGRMYLEDDFDCYSDRIKTTVNAQLNNAQIQTRSSVEQVRNCTKLNRDFLTQIVKDIASILLAVNEVVEKADGGFWNKGGAVSLNALAAALGRKSLKNLKNECGGLQTLLKNHRYIFELNRGFVKLRLPATAMETESKYKSKLCWFYRNHPDGCLYNEIKPVRFFVFFSAVTSFGLNKMEVEADIGTEQMPATSDSLFGPLDIFLLIALLGVGVWWLLRNRKQSDAITSNGKSYSIQPTSMSLQTTTDNSFIKKLKSSGRSLVVFYGSQTGTGEEFAGRLAKEGIRYRMKGMVADPEECDMEELATLKNIPNSLAVFCLATYGEGDPTDNAMEFYEWLQSGDADLSGLNYAVFGLGNKTYEHYNQVAIYVDKRLEELGATRVYDLGLGDDDANIEDDFITWKDRFWPAVCDYFGIESTGEDVTMRQYKLIEYKEELPERIYTGEMARLHSLENQRPPYDAKNPFLAKIKVNRELHKHGERSCMHIEFDIDGSKMRYDSGDHLAVYPTNNSELVEKIGQLTNVDLDTVFTLLNTDEESSKKHPFPCPCSYRTALTHYLDITMNPRTHVLKELSEYCTDPAEKEKLKLMSSTCLEGKALYQQWIIHDNRTIVHVLEDLPSCKAALDHLCELMPRLQPRYYSISSSPKLYPTTVHITAVVVEYETPTGRVNKGVATTWLALKEPKPDAEPPTCPIFIRKSQFRLPTKPQTPIIMVGPGTGLAPFRGFIQERQFLKDENKPVGESILYFGCRKRKEDFIYEDELLEYESKGTLQMHLAFSRDQDHKIYVTHLLERQLDEIWRVIGENSGHFYVCGDARTMAGDVHKTVLKAIMEKGQMSEQQATAFLKKMETQKRYSADVWS</sequence>
<dbReference type="FunFam" id="3.40.50.80:FF:000001">
    <property type="entry name" value="NADPH--cytochrome P450 reductase 1"/>
    <property type="match status" value="1"/>
</dbReference>
<keyword evidence="1 10" id="KW-0285">Flavoprotein</keyword>
<evidence type="ECO:0000256" key="4">
    <source>
        <dbReference type="ARBA" id="ARBA00022824"/>
    </source>
</evidence>
<dbReference type="PROSITE" id="PS51384">
    <property type="entry name" value="FAD_FR"/>
    <property type="match status" value="1"/>
</dbReference>
<dbReference type="EC" id="1.6.2.4" evidence="10"/>
<feature type="binding site" evidence="10">
    <location>
        <begin position="1069"/>
        <end position="1072"/>
    </location>
    <ligand>
        <name>FAD</name>
        <dbReference type="ChEBI" id="CHEBI:57692"/>
    </ligand>
</feature>
<evidence type="ECO:0000256" key="9">
    <source>
        <dbReference type="ARBA" id="ARBA00023136"/>
    </source>
</evidence>
<dbReference type="PANTHER" id="PTHR19384">
    <property type="entry name" value="NITRIC OXIDE SYNTHASE-RELATED"/>
    <property type="match status" value="1"/>
</dbReference>
<dbReference type="GO" id="GO:0050660">
    <property type="term" value="F:flavin adenine dinucleotide binding"/>
    <property type="evidence" value="ECO:0007669"/>
    <property type="project" value="UniProtKB-UniRule"/>
</dbReference>
<dbReference type="GO" id="GO:0005789">
    <property type="term" value="C:endoplasmic reticulum membrane"/>
    <property type="evidence" value="ECO:0007669"/>
    <property type="project" value="UniProtKB-SubCell"/>
</dbReference>
<dbReference type="GO" id="GO:0050661">
    <property type="term" value="F:NADP binding"/>
    <property type="evidence" value="ECO:0007669"/>
    <property type="project" value="UniProtKB-UniRule"/>
</dbReference>
<comment type="cofactor">
    <cofactor evidence="10">
        <name>FAD</name>
        <dbReference type="ChEBI" id="CHEBI:57692"/>
    </cofactor>
    <text evidence="10">Binds 1 FAD per monomer.</text>
</comment>
<dbReference type="PRINTS" id="PR00369">
    <property type="entry name" value="FLAVODOXIN"/>
</dbReference>
<dbReference type="EMBL" id="JARPUR010000005">
    <property type="protein sequence ID" value="KAK4875202.1"/>
    <property type="molecule type" value="Genomic_DNA"/>
</dbReference>
<feature type="binding site" evidence="10">
    <location>
        <position position="1218"/>
    </location>
    <ligand>
        <name>NADP(+)</name>
        <dbReference type="ChEBI" id="CHEBI:58349"/>
    </ligand>
</feature>
<dbReference type="Pfam" id="PF00175">
    <property type="entry name" value="NAD_binding_1"/>
    <property type="match status" value="1"/>
</dbReference>
<comment type="similarity">
    <text evidence="10">In the C-terminal section; belongs to the flavoprotein pyridine nucleotide cytochrome reductase family.</text>
</comment>
<dbReference type="Gene3D" id="2.40.30.10">
    <property type="entry name" value="Translation factors"/>
    <property type="match status" value="1"/>
</dbReference>
<comment type="caution">
    <text evidence="10">Lacks conserved residue(s) required for the propagation of feature annotation.</text>
</comment>
<evidence type="ECO:0000256" key="6">
    <source>
        <dbReference type="ARBA" id="ARBA00022857"/>
    </source>
</evidence>
<dbReference type="GO" id="GO:0003958">
    <property type="term" value="F:NADPH-hemoprotein reductase activity"/>
    <property type="evidence" value="ECO:0007669"/>
    <property type="project" value="UniProtKB-UniRule"/>
</dbReference>
<dbReference type="InterPro" id="IPR017927">
    <property type="entry name" value="FAD-bd_FR_type"/>
</dbReference>
<comment type="similarity">
    <text evidence="10">Belongs to the NADPH--cytochrome P450 reductase family.</text>
</comment>
<feature type="binding site" evidence="10">
    <location>
        <begin position="1175"/>
        <end position="1176"/>
    </location>
    <ligand>
        <name>NADP(+)</name>
        <dbReference type="ChEBI" id="CHEBI:58349"/>
    </ligand>
</feature>
<dbReference type="GO" id="GO:0005829">
    <property type="term" value="C:cytosol"/>
    <property type="evidence" value="ECO:0007669"/>
    <property type="project" value="TreeGrafter"/>
</dbReference>
<keyword evidence="5 10" id="KW-0274">FAD</keyword>
<evidence type="ECO:0000256" key="10">
    <source>
        <dbReference type="HAMAP-Rule" id="MF_03212"/>
    </source>
</evidence>
<dbReference type="InterPro" id="IPR001094">
    <property type="entry name" value="Flavdoxin-like"/>
</dbReference>
<dbReference type="InterPro" id="IPR017938">
    <property type="entry name" value="Riboflavin_synthase-like_b-brl"/>
</dbReference>
<dbReference type="Pfam" id="PF07757">
    <property type="entry name" value="AdoMet_MTase"/>
    <property type="match status" value="1"/>
</dbReference>
<feature type="binding site" evidence="10">
    <location>
        <begin position="667"/>
        <end position="672"/>
    </location>
    <ligand>
        <name>FMN</name>
        <dbReference type="ChEBI" id="CHEBI:58210"/>
    </ligand>
</feature>
<dbReference type="Proteomes" id="UP001353858">
    <property type="component" value="Unassembled WGS sequence"/>
</dbReference>
<dbReference type="PROSITE" id="PS50902">
    <property type="entry name" value="FLAVODOXIN_LIKE"/>
    <property type="match status" value="1"/>
</dbReference>
<protein>
    <recommendedName>
        <fullName evidence="10">NADPH--cytochrome P450 reductase</fullName>
        <shortName evidence="10">CPR</shortName>
        <shortName evidence="10">P450R</shortName>
        <ecNumber evidence="10">1.6.2.4</ecNumber>
    </recommendedName>
</protein>
<comment type="caution">
    <text evidence="13">The sequence shown here is derived from an EMBL/GenBank/DDBJ whole genome shotgun (WGS) entry which is preliminary data.</text>
</comment>
<comment type="function">
    <text evidence="10">This enzyme is required for electron transfer from NADP to cytochrome P450 in microsomes. It can also provide electron transfer to heme oxygenase and cytochrome B5.</text>
</comment>
<keyword evidence="6 10" id="KW-0521">NADP</keyword>
<feature type="binding site" evidence="10">
    <location>
        <begin position="1035"/>
        <end position="1038"/>
    </location>
    <ligand>
        <name>FAD</name>
        <dbReference type="ChEBI" id="CHEBI:57692"/>
    </ligand>
</feature>
<dbReference type="InterPro" id="IPR001433">
    <property type="entry name" value="OxRdtase_FAD/NAD-bd"/>
</dbReference>
<comment type="catalytic activity">
    <reaction evidence="10">
        <text>2 oxidized [cytochrome P450] + NADPH = 2 reduced [cytochrome P450] + NADP(+) + H(+)</text>
        <dbReference type="Rhea" id="RHEA:24040"/>
        <dbReference type="Rhea" id="RHEA-COMP:14627"/>
        <dbReference type="Rhea" id="RHEA-COMP:14628"/>
        <dbReference type="ChEBI" id="CHEBI:15378"/>
        <dbReference type="ChEBI" id="CHEBI:55376"/>
        <dbReference type="ChEBI" id="CHEBI:57783"/>
        <dbReference type="ChEBI" id="CHEBI:58349"/>
        <dbReference type="ChEBI" id="CHEBI:60344"/>
        <dbReference type="EC" id="1.6.2.4"/>
    </reaction>
</comment>
<dbReference type="SUPFAM" id="SSF52218">
    <property type="entry name" value="Flavoproteins"/>
    <property type="match status" value="1"/>
</dbReference>
<dbReference type="Pfam" id="PF00258">
    <property type="entry name" value="Flavodoxin_1"/>
    <property type="match status" value="1"/>
</dbReference>
<name>A0AAN7P2M7_9COLE</name>
<dbReference type="InterPro" id="IPR039261">
    <property type="entry name" value="FNR_nucleotide-bd"/>
</dbReference>
<dbReference type="FunFam" id="3.40.50.360:FF:000009">
    <property type="entry name" value="NADPH--cytochrome P450 reductase"/>
    <property type="match status" value="1"/>
</dbReference>
<dbReference type="CDD" id="cd06204">
    <property type="entry name" value="CYPOR"/>
    <property type="match status" value="1"/>
</dbReference>
<dbReference type="PANTHER" id="PTHR19384:SF17">
    <property type="entry name" value="NADPH--CYTOCHROME P450 REDUCTASE"/>
    <property type="match status" value="1"/>
</dbReference>
<dbReference type="InterPro" id="IPR023173">
    <property type="entry name" value="NADPH_Cyt_P450_Rdtase_alpha"/>
</dbReference>
<dbReference type="AlphaFoldDB" id="A0AAN7P2M7"/>
<keyword evidence="3" id="KW-0812">Transmembrane</keyword>
<keyword evidence="4 10" id="KW-0256">Endoplasmic reticulum</keyword>
<evidence type="ECO:0000256" key="2">
    <source>
        <dbReference type="ARBA" id="ARBA00022643"/>
    </source>
</evidence>
<feature type="binding site" evidence="10">
    <location>
        <begin position="719"/>
        <end position="722"/>
    </location>
    <ligand>
        <name>FMN</name>
        <dbReference type="ChEBI" id="CHEBI:58210"/>
    </ligand>
</feature>
<feature type="binding site" evidence="10">
    <location>
        <position position="789"/>
    </location>
    <ligand>
        <name>FMN</name>
        <dbReference type="ChEBI" id="CHEBI:58210"/>
    </ligand>
</feature>
<dbReference type="InterPro" id="IPR011671">
    <property type="entry name" value="tRNA_uracil_MeTrfase"/>
</dbReference>
<evidence type="ECO:0000256" key="7">
    <source>
        <dbReference type="ARBA" id="ARBA00022989"/>
    </source>
</evidence>
<proteinExistence type="inferred from homology"/>
<feature type="domain" description="FAD-binding FR-type" evidence="12">
    <location>
        <begin position="860"/>
        <end position="1101"/>
    </location>
</feature>
<accession>A0AAN7P2M7</accession>
<keyword evidence="7" id="KW-1133">Transmembrane helix</keyword>
<dbReference type="Gene3D" id="3.40.50.360">
    <property type="match status" value="1"/>
</dbReference>
<evidence type="ECO:0000256" key="8">
    <source>
        <dbReference type="ARBA" id="ARBA00023002"/>
    </source>
</evidence>
<dbReference type="GO" id="GO:0009725">
    <property type="term" value="P:response to hormone"/>
    <property type="evidence" value="ECO:0007669"/>
    <property type="project" value="TreeGrafter"/>
</dbReference>
<dbReference type="Gene3D" id="3.40.50.80">
    <property type="entry name" value="Nucleotide-binding domain of ferredoxin-NADP reductase (FNR) module"/>
    <property type="match status" value="1"/>
</dbReference>
<feature type="binding site" evidence="10">
    <location>
        <begin position="754"/>
        <end position="763"/>
    </location>
    <ligand>
        <name>FMN</name>
        <dbReference type="ChEBI" id="CHEBI:58210"/>
    </ligand>
</feature>
<keyword evidence="9 10" id="KW-0472">Membrane</keyword>
<dbReference type="GO" id="GO:0010181">
    <property type="term" value="F:FMN binding"/>
    <property type="evidence" value="ECO:0007669"/>
    <property type="project" value="UniProtKB-UniRule"/>
</dbReference>
<feature type="binding site" evidence="10">
    <location>
        <position position="1059"/>
    </location>
    <ligand>
        <name>FAD</name>
        <dbReference type="ChEBI" id="CHEBI:57692"/>
    </ligand>
</feature>
<evidence type="ECO:0000313" key="13">
    <source>
        <dbReference type="EMBL" id="KAK4875202.1"/>
    </source>
</evidence>
<reference evidence="14" key="1">
    <citation type="submission" date="2023-01" db="EMBL/GenBank/DDBJ databases">
        <title>Key to firefly adult light organ development and bioluminescence: homeobox transcription factors regulate luciferase expression and transportation to peroxisome.</title>
        <authorList>
            <person name="Fu X."/>
        </authorList>
    </citation>
    <scope>NUCLEOTIDE SEQUENCE [LARGE SCALE GENOMIC DNA]</scope>
</reference>
<feature type="binding site" evidence="10">
    <location>
        <position position="1115"/>
    </location>
    <ligand>
        <name>NADP(+)</name>
        <dbReference type="ChEBI" id="CHEBI:58349"/>
    </ligand>
</feature>
<dbReference type="Gene3D" id="1.20.990.10">
    <property type="entry name" value="NADPH-cytochrome p450 Reductase, Chain A, domain 3"/>
    <property type="match status" value="1"/>
</dbReference>
<dbReference type="PRINTS" id="PR00371">
    <property type="entry name" value="FPNCR"/>
</dbReference>
<keyword evidence="2 10" id="KW-0288">FMN</keyword>
<evidence type="ECO:0000256" key="1">
    <source>
        <dbReference type="ARBA" id="ARBA00022630"/>
    </source>
</evidence>
<dbReference type="InterPro" id="IPR023208">
    <property type="entry name" value="P450R"/>
</dbReference>
<evidence type="ECO:0000256" key="5">
    <source>
        <dbReference type="ARBA" id="ARBA00022827"/>
    </source>
</evidence>
<evidence type="ECO:0000259" key="11">
    <source>
        <dbReference type="PROSITE" id="PS50902"/>
    </source>
</evidence>
<feature type="binding site" evidence="10">
    <location>
        <position position="879"/>
    </location>
    <ligand>
        <name>NADP(+)</name>
        <dbReference type="ChEBI" id="CHEBI:58349"/>
    </ligand>
</feature>
<dbReference type="InterPro" id="IPR001709">
    <property type="entry name" value="Flavoprot_Pyr_Nucl_cyt_Rdtase"/>
</dbReference>
<comment type="cofactor">
    <cofactor evidence="10">
        <name>FMN</name>
        <dbReference type="ChEBI" id="CHEBI:58210"/>
    </cofactor>
    <text evidence="10">Binds 1 FMN per monomer.</text>
</comment>
<feature type="binding site" evidence="10">
    <location>
        <begin position="1181"/>
        <end position="1185"/>
    </location>
    <ligand>
        <name>NADP(+)</name>
        <dbReference type="ChEBI" id="CHEBI:58349"/>
    </ligand>
</feature>
<comment type="subcellular location">
    <subcellularLocation>
        <location evidence="10">Endoplasmic reticulum membrane</location>
        <topology evidence="10">Single-pass membrane protein</topology>
        <orientation evidence="10">Cytoplasmic side</orientation>
    </subcellularLocation>
</comment>
<keyword evidence="14" id="KW-1185">Reference proteome</keyword>
<dbReference type="SUPFAM" id="SSF52343">
    <property type="entry name" value="Ferredoxin reductase-like, C-terminal NADP-linked domain"/>
    <property type="match status" value="1"/>
</dbReference>